<evidence type="ECO:0000313" key="2">
    <source>
        <dbReference type="EMBL" id="VWB70411.1"/>
    </source>
</evidence>
<evidence type="ECO:0000313" key="3">
    <source>
        <dbReference type="Proteomes" id="UP000494170"/>
    </source>
</evidence>
<feature type="region of interest" description="Disordered" evidence="1">
    <location>
        <begin position="237"/>
        <end position="262"/>
    </location>
</feature>
<protein>
    <submittedName>
        <fullName evidence="2">Uncharacterized protein</fullName>
    </submittedName>
</protein>
<organism evidence="2 3">
    <name type="scientific">Burkholderia lata (strain ATCC 17760 / DSM 23089 / LMG 22485 / NCIMB 9086 / R18194 / 383)</name>
    <dbReference type="NCBI Taxonomy" id="482957"/>
    <lineage>
        <taxon>Bacteria</taxon>
        <taxon>Pseudomonadati</taxon>
        <taxon>Pseudomonadota</taxon>
        <taxon>Betaproteobacteria</taxon>
        <taxon>Burkholderiales</taxon>
        <taxon>Burkholderiaceae</taxon>
        <taxon>Burkholderia</taxon>
        <taxon>Burkholderia cepacia complex</taxon>
    </lineage>
</organism>
<name>A0A6P2LV48_BURL3</name>
<gene>
    <name evidence="2" type="ORF">BLA6863_03301</name>
</gene>
<sequence length="262" mass="28196">MGTSLDQVLSGESADMPPSDTQQPQVAAPADGDQPRTGEPTDQTPPADVASVAGAAAQTDAPPASEQAPMVPLKALEEERKGRQDWKEKAIRFEEELKHLRSSQGQQQPSQQQQQPAPATLTYENALLNERMNMSEMMVRQQHGDADVDGALEVFQKAVQENPALGAQLAQQRHPWQFMFDQAKRIQAMSEIGSDPAAYRQKVRDEILAELQQQGAAPAAQPAAAAPAAPVIPKSLATARSAAPRTAQAWTGPTALTDILKR</sequence>
<proteinExistence type="predicted"/>
<feature type="compositionally biased region" description="Basic and acidic residues" evidence="1">
    <location>
        <begin position="75"/>
        <end position="99"/>
    </location>
</feature>
<reference evidence="2 3" key="1">
    <citation type="submission" date="2019-09" db="EMBL/GenBank/DDBJ databases">
        <authorList>
            <person name="Depoorter E."/>
        </authorList>
    </citation>
    <scope>NUCLEOTIDE SEQUENCE [LARGE SCALE GENOMIC DNA]</scope>
    <source>
        <strain evidence="2">LMG 6863</strain>
    </source>
</reference>
<dbReference type="RefSeq" id="WP_174941296.1">
    <property type="nucleotide sequence ID" value="NZ_CABVPY010000018.1"/>
</dbReference>
<dbReference type="Proteomes" id="UP000494170">
    <property type="component" value="Unassembled WGS sequence"/>
</dbReference>
<feature type="compositionally biased region" description="Low complexity" evidence="1">
    <location>
        <begin position="47"/>
        <end position="64"/>
    </location>
</feature>
<dbReference type="AlphaFoldDB" id="A0A6P2LV48"/>
<dbReference type="EMBL" id="CABVPY010000018">
    <property type="protein sequence ID" value="VWB70411.1"/>
    <property type="molecule type" value="Genomic_DNA"/>
</dbReference>
<feature type="compositionally biased region" description="Low complexity" evidence="1">
    <location>
        <begin position="102"/>
        <end position="118"/>
    </location>
</feature>
<accession>A0A6P2LV48</accession>
<evidence type="ECO:0000256" key="1">
    <source>
        <dbReference type="SAM" id="MobiDB-lite"/>
    </source>
</evidence>
<feature type="region of interest" description="Disordered" evidence="1">
    <location>
        <begin position="1"/>
        <end position="118"/>
    </location>
</feature>